<accession>A0A420YHQ0</accession>
<organism evidence="2 3">
    <name type="scientific">Coniochaeta pulveracea</name>
    <dbReference type="NCBI Taxonomy" id="177199"/>
    <lineage>
        <taxon>Eukaryota</taxon>
        <taxon>Fungi</taxon>
        <taxon>Dikarya</taxon>
        <taxon>Ascomycota</taxon>
        <taxon>Pezizomycotina</taxon>
        <taxon>Sordariomycetes</taxon>
        <taxon>Sordariomycetidae</taxon>
        <taxon>Coniochaetales</taxon>
        <taxon>Coniochaetaceae</taxon>
        <taxon>Coniochaeta</taxon>
    </lineage>
</organism>
<proteinExistence type="predicted"/>
<comment type="caution">
    <text evidence="2">The sequence shown here is derived from an EMBL/GenBank/DDBJ whole genome shotgun (WGS) entry which is preliminary data.</text>
</comment>
<evidence type="ECO:0000313" key="2">
    <source>
        <dbReference type="EMBL" id="RKU47403.1"/>
    </source>
</evidence>
<dbReference type="AlphaFoldDB" id="A0A420YHQ0"/>
<evidence type="ECO:0000313" key="3">
    <source>
        <dbReference type="Proteomes" id="UP000275385"/>
    </source>
</evidence>
<dbReference type="EMBL" id="QVQW01000009">
    <property type="protein sequence ID" value="RKU47403.1"/>
    <property type="molecule type" value="Genomic_DNA"/>
</dbReference>
<reference evidence="2 3" key="1">
    <citation type="submission" date="2018-08" db="EMBL/GenBank/DDBJ databases">
        <title>Draft genome of the lignicolous fungus Coniochaeta pulveracea.</title>
        <authorList>
            <person name="Borstlap C.J."/>
            <person name="De Witt R.N."/>
            <person name="Botha A."/>
            <person name="Volschenk H."/>
        </authorList>
    </citation>
    <scope>NUCLEOTIDE SEQUENCE [LARGE SCALE GENOMIC DNA]</scope>
    <source>
        <strain evidence="2 3">CAB683</strain>
    </source>
</reference>
<name>A0A420YHQ0_9PEZI</name>
<dbReference type="Proteomes" id="UP000275385">
    <property type="component" value="Unassembled WGS sequence"/>
</dbReference>
<evidence type="ECO:0000256" key="1">
    <source>
        <dbReference type="SAM" id="MobiDB-lite"/>
    </source>
</evidence>
<keyword evidence="3" id="KW-1185">Reference proteome</keyword>
<protein>
    <submittedName>
        <fullName evidence="2">Uncharacterized protein</fullName>
    </submittedName>
</protein>
<gene>
    <name evidence="2" type="ORF">DL546_007649</name>
</gene>
<sequence>MFLLPPHRASAPLQVLPCTKGLPSQKPRPVPVSLSDYGPALTPGGIGHLCKSVPLRLITALPLFLARGVNCPGEMRRGWMSMDSSRNRVLPCSHNEAANLIPQAMSQPSKPWLLAPLLMLTSNMYDHRLHQSRADASPLNKRVRGSQKPGNKADTAAAEK</sequence>
<feature type="region of interest" description="Disordered" evidence="1">
    <location>
        <begin position="131"/>
        <end position="160"/>
    </location>
</feature>